<accession>A0ABQ7SXW1</accession>
<feature type="region of interest" description="Disordered" evidence="11">
    <location>
        <begin position="559"/>
        <end position="578"/>
    </location>
</feature>
<dbReference type="PROSITE" id="PS00028">
    <property type="entry name" value="ZINC_FINGER_C2H2_1"/>
    <property type="match status" value="6"/>
</dbReference>
<evidence type="ECO:0000313" key="14">
    <source>
        <dbReference type="EMBL" id="KAH0621893.1"/>
    </source>
</evidence>
<dbReference type="InterPro" id="IPR011333">
    <property type="entry name" value="SKP1/BTB/POZ_sf"/>
</dbReference>
<feature type="domain" description="C2H2-type" evidence="13">
    <location>
        <begin position="369"/>
        <end position="397"/>
    </location>
</feature>
<evidence type="ECO:0000256" key="7">
    <source>
        <dbReference type="ARBA" id="ARBA00023125"/>
    </source>
</evidence>
<keyword evidence="15" id="KW-1185">Reference proteome</keyword>
<dbReference type="EMBL" id="JAIPUX010003289">
    <property type="protein sequence ID" value="KAH0621893.1"/>
    <property type="molecule type" value="Genomic_DNA"/>
</dbReference>
<dbReference type="SMART" id="SM00225">
    <property type="entry name" value="BTB"/>
    <property type="match status" value="1"/>
</dbReference>
<feature type="region of interest" description="Disordered" evidence="11">
    <location>
        <begin position="1"/>
        <end position="23"/>
    </location>
</feature>
<keyword evidence="4 10" id="KW-0863">Zinc-finger</keyword>
<keyword evidence="7" id="KW-0238">DNA-binding</keyword>
<dbReference type="SUPFAM" id="SSF54695">
    <property type="entry name" value="POZ domain"/>
    <property type="match status" value="1"/>
</dbReference>
<feature type="domain" description="BTB" evidence="12">
    <location>
        <begin position="54"/>
        <end position="126"/>
    </location>
</feature>
<feature type="domain" description="C2H2-type" evidence="13">
    <location>
        <begin position="427"/>
        <end position="455"/>
    </location>
</feature>
<feature type="compositionally biased region" description="Basic and acidic residues" evidence="11">
    <location>
        <begin position="495"/>
        <end position="507"/>
    </location>
</feature>
<feature type="region of interest" description="Disordered" evidence="11">
    <location>
        <begin position="495"/>
        <end position="533"/>
    </location>
</feature>
<evidence type="ECO:0008006" key="16">
    <source>
        <dbReference type="Google" id="ProtNLM"/>
    </source>
</evidence>
<feature type="domain" description="C2H2-type" evidence="13">
    <location>
        <begin position="309"/>
        <end position="332"/>
    </location>
</feature>
<feature type="region of interest" description="Disordered" evidence="11">
    <location>
        <begin position="167"/>
        <end position="187"/>
    </location>
</feature>
<dbReference type="Pfam" id="PF00096">
    <property type="entry name" value="zf-C2H2"/>
    <property type="match status" value="3"/>
</dbReference>
<dbReference type="SUPFAM" id="SSF57667">
    <property type="entry name" value="beta-beta-alpha zinc fingers"/>
    <property type="match status" value="3"/>
</dbReference>
<proteinExistence type="predicted"/>
<dbReference type="PANTHER" id="PTHR46105:SF5">
    <property type="entry name" value="ZINC FINGER AND BTB DOMAIN-CONTAINING PROTEIN 44 ISOFORM X1"/>
    <property type="match status" value="1"/>
</dbReference>
<evidence type="ECO:0000259" key="12">
    <source>
        <dbReference type="PROSITE" id="PS50097"/>
    </source>
</evidence>
<evidence type="ECO:0000256" key="8">
    <source>
        <dbReference type="ARBA" id="ARBA00023163"/>
    </source>
</evidence>
<feature type="compositionally biased region" description="Acidic residues" evidence="11">
    <location>
        <begin position="569"/>
        <end position="578"/>
    </location>
</feature>
<feature type="region of interest" description="Disordered" evidence="11">
    <location>
        <begin position="705"/>
        <end position="741"/>
    </location>
</feature>
<comment type="caution">
    <text evidence="14">The sequence shown here is derived from an EMBL/GenBank/DDBJ whole genome shotgun (WGS) entry which is preliminary data.</text>
</comment>
<evidence type="ECO:0000256" key="9">
    <source>
        <dbReference type="ARBA" id="ARBA00023242"/>
    </source>
</evidence>
<evidence type="ECO:0000259" key="13">
    <source>
        <dbReference type="PROSITE" id="PS50157"/>
    </source>
</evidence>
<keyword evidence="6" id="KW-0805">Transcription regulation</keyword>
<dbReference type="PROSITE" id="PS50157">
    <property type="entry name" value="ZINC_FINGER_C2H2_2"/>
    <property type="match status" value="7"/>
</dbReference>
<dbReference type="InterPro" id="IPR036236">
    <property type="entry name" value="Znf_C2H2_sf"/>
</dbReference>
<reference evidence="14 15" key="1">
    <citation type="journal article" date="2022" name="Gigascience">
        <title>A chromosome-level genome assembly and annotation of the desert horned lizard, Phrynosoma platyrhinos, provides insight into chromosomal rearrangements among reptiles.</title>
        <authorList>
            <person name="Koochekian N."/>
            <person name="Ascanio A."/>
            <person name="Farleigh K."/>
            <person name="Card D.C."/>
            <person name="Schield D.R."/>
            <person name="Castoe T.A."/>
            <person name="Jezkova T."/>
        </authorList>
    </citation>
    <scope>NUCLEOTIDE SEQUENCE [LARGE SCALE GENOMIC DNA]</scope>
    <source>
        <strain evidence="14">NK-2021</strain>
    </source>
</reference>
<evidence type="ECO:0000256" key="5">
    <source>
        <dbReference type="ARBA" id="ARBA00022833"/>
    </source>
</evidence>
<evidence type="ECO:0000256" key="6">
    <source>
        <dbReference type="ARBA" id="ARBA00023015"/>
    </source>
</evidence>
<dbReference type="Gene3D" id="3.30.710.10">
    <property type="entry name" value="Potassium Channel Kv1.1, Chain A"/>
    <property type="match status" value="1"/>
</dbReference>
<evidence type="ECO:0000256" key="11">
    <source>
        <dbReference type="SAM" id="MobiDB-lite"/>
    </source>
</evidence>
<dbReference type="InterPro" id="IPR050457">
    <property type="entry name" value="ZnFinger_BTB_dom_contain"/>
</dbReference>
<dbReference type="InterPro" id="IPR013087">
    <property type="entry name" value="Znf_C2H2_type"/>
</dbReference>
<feature type="domain" description="C2H2-type" evidence="13">
    <location>
        <begin position="399"/>
        <end position="426"/>
    </location>
</feature>
<keyword evidence="2" id="KW-0479">Metal-binding</keyword>
<sequence length="741" mass="84892">MEGSPPNSLPKTHPEEEDLLGPRMEKRKVLMKSNVAASNLLKTLHSLYRVGHFCDVTIHTEQPGVQGEFLVHKAILAASSNYFKSLFLSDEMLNAKNCKVTLQGVKAEEFVSFLTFVYTTEVEIEVDRLQQMKEVAERLECQDLLDVFEEMENAGGNSHLSVNLRRHKTGRSPWSETKQTEGKEQSDLSQILLTPVKRNLWDRKEQRKLSAYCDINEAKPEYSPDKRMVLVKSEEEMAASTRHSKVDLLKGHTSKEENKTNYPLPNQMDLKETLIVINRVLPGQKEVLDETRLRKSPRKNPAKALPQLYVCDKCHRSFHFARKYQAHMELEHDTHLIIKYSCNLCDQLFSSCQNLKQHELTVHNSERCFPCLSCDKKFKRQKDINDHIRRVHEKKRKPQKCPYCDKVISSKCGLTVHIRTHTGEKPYKCEWCPASFAQRSAFNTHVRKIHESKQDGKLPSGYWMVSSQTEGDSIIDGMNNKTFHEVTSTVLQRVTEHKNTEEPEGESKNSPAVEMESDKQEESPGCTAEMSIKNGESDEYRIVVIEGSVKGEEDCEAEVEGSEDHDVLSFDDTDNDSDYQDVEEIKSDIDDEVSQDEIVKKSAYVIACPKCAETFTSRKKYVDHCKDVHHSLPGKVYECEICNKSFMSYNNWKEHRACVHTEVHDRNANWRSFLIDLTVKKDRNWSKIETVSNIGVREDSTPVWSGVQSKLHKPESTSVEKAEPVSCDSSMRGPDHSLTCL</sequence>
<organism evidence="14 15">
    <name type="scientific">Phrynosoma platyrhinos</name>
    <name type="common">Desert horned lizard</name>
    <dbReference type="NCBI Taxonomy" id="52577"/>
    <lineage>
        <taxon>Eukaryota</taxon>
        <taxon>Metazoa</taxon>
        <taxon>Chordata</taxon>
        <taxon>Craniata</taxon>
        <taxon>Vertebrata</taxon>
        <taxon>Euteleostomi</taxon>
        <taxon>Lepidosauria</taxon>
        <taxon>Squamata</taxon>
        <taxon>Bifurcata</taxon>
        <taxon>Unidentata</taxon>
        <taxon>Episquamata</taxon>
        <taxon>Toxicofera</taxon>
        <taxon>Iguania</taxon>
        <taxon>Phrynosomatidae</taxon>
        <taxon>Phrynosomatinae</taxon>
        <taxon>Phrynosoma</taxon>
    </lineage>
</organism>
<keyword evidence="8" id="KW-0804">Transcription</keyword>
<dbReference type="PANTHER" id="PTHR46105">
    <property type="entry name" value="AGAP004733-PA"/>
    <property type="match status" value="1"/>
</dbReference>
<evidence type="ECO:0000256" key="2">
    <source>
        <dbReference type="ARBA" id="ARBA00022723"/>
    </source>
</evidence>
<evidence type="ECO:0000256" key="3">
    <source>
        <dbReference type="ARBA" id="ARBA00022737"/>
    </source>
</evidence>
<comment type="subcellular location">
    <subcellularLocation>
        <location evidence="1">Nucleus</location>
    </subcellularLocation>
</comment>
<keyword evidence="5" id="KW-0862">Zinc</keyword>
<dbReference type="InterPro" id="IPR000210">
    <property type="entry name" value="BTB/POZ_dom"/>
</dbReference>
<keyword evidence="3" id="KW-0677">Repeat</keyword>
<dbReference type="PROSITE" id="PS50097">
    <property type="entry name" value="BTB"/>
    <property type="match status" value="1"/>
</dbReference>
<feature type="compositionally biased region" description="Polar residues" evidence="11">
    <location>
        <begin position="1"/>
        <end position="10"/>
    </location>
</feature>
<keyword evidence="9" id="KW-0539">Nucleus</keyword>
<dbReference type="Gene3D" id="3.30.160.60">
    <property type="entry name" value="Classic Zinc Finger"/>
    <property type="match status" value="5"/>
</dbReference>
<evidence type="ECO:0000256" key="1">
    <source>
        <dbReference type="ARBA" id="ARBA00004123"/>
    </source>
</evidence>
<evidence type="ECO:0000313" key="15">
    <source>
        <dbReference type="Proteomes" id="UP000826234"/>
    </source>
</evidence>
<protein>
    <recommendedName>
        <fullName evidence="16">GDNF-inducible zinc finger protein 1-like</fullName>
    </recommendedName>
</protein>
<dbReference type="SMART" id="SM00355">
    <property type="entry name" value="ZnF_C2H2"/>
    <property type="match status" value="7"/>
</dbReference>
<dbReference type="Proteomes" id="UP000826234">
    <property type="component" value="Unassembled WGS sequence"/>
</dbReference>
<feature type="compositionally biased region" description="Basic and acidic residues" evidence="11">
    <location>
        <begin position="712"/>
        <end position="723"/>
    </location>
</feature>
<feature type="domain" description="C2H2-type" evidence="13">
    <location>
        <begin position="606"/>
        <end position="629"/>
    </location>
</feature>
<dbReference type="Pfam" id="PF13912">
    <property type="entry name" value="zf-C2H2_6"/>
    <property type="match status" value="1"/>
</dbReference>
<dbReference type="Pfam" id="PF00651">
    <property type="entry name" value="BTB"/>
    <property type="match status" value="1"/>
</dbReference>
<evidence type="ECO:0000256" key="4">
    <source>
        <dbReference type="ARBA" id="ARBA00022771"/>
    </source>
</evidence>
<feature type="domain" description="C2H2-type" evidence="13">
    <location>
        <begin position="340"/>
        <end position="368"/>
    </location>
</feature>
<gene>
    <name evidence="14" type="ORF">JD844_023614</name>
</gene>
<feature type="domain" description="C2H2-type" evidence="13">
    <location>
        <begin position="637"/>
        <end position="665"/>
    </location>
</feature>
<name>A0ABQ7SXW1_PHRPL</name>
<evidence type="ECO:0000256" key="10">
    <source>
        <dbReference type="PROSITE-ProRule" id="PRU00042"/>
    </source>
</evidence>